<keyword evidence="2" id="KW-1133">Transmembrane helix</keyword>
<dbReference type="OrthoDB" id="6285399at2759"/>
<evidence type="ECO:0000313" key="5">
    <source>
        <dbReference type="WBParaSite" id="HNAJ_0001043601-mRNA-1"/>
    </source>
</evidence>
<dbReference type="Proteomes" id="UP000278807">
    <property type="component" value="Unassembled WGS sequence"/>
</dbReference>
<keyword evidence="2" id="KW-0812">Transmembrane</keyword>
<feature type="compositionally biased region" description="Acidic residues" evidence="1">
    <location>
        <begin position="88"/>
        <end position="99"/>
    </location>
</feature>
<keyword evidence="4" id="KW-1185">Reference proteome</keyword>
<evidence type="ECO:0000313" key="3">
    <source>
        <dbReference type="EMBL" id="VDO07944.1"/>
    </source>
</evidence>
<evidence type="ECO:0000256" key="1">
    <source>
        <dbReference type="SAM" id="MobiDB-lite"/>
    </source>
</evidence>
<feature type="region of interest" description="Disordered" evidence="1">
    <location>
        <begin position="174"/>
        <end position="212"/>
    </location>
</feature>
<feature type="transmembrane region" description="Helical" evidence="2">
    <location>
        <begin position="237"/>
        <end position="261"/>
    </location>
</feature>
<name>A0A0R3TS33_RODNA</name>
<dbReference type="EMBL" id="UZAE01013048">
    <property type="protein sequence ID" value="VDO07944.1"/>
    <property type="molecule type" value="Genomic_DNA"/>
</dbReference>
<protein>
    <submittedName>
        <fullName evidence="5">Conserved plasma membrane protein</fullName>
    </submittedName>
</protein>
<reference evidence="3 4" key="2">
    <citation type="submission" date="2018-11" db="EMBL/GenBank/DDBJ databases">
        <authorList>
            <consortium name="Pathogen Informatics"/>
        </authorList>
    </citation>
    <scope>NUCLEOTIDE SEQUENCE [LARGE SCALE GENOMIC DNA]</scope>
</reference>
<evidence type="ECO:0000313" key="4">
    <source>
        <dbReference type="Proteomes" id="UP000278807"/>
    </source>
</evidence>
<feature type="compositionally biased region" description="Basic residues" evidence="1">
    <location>
        <begin position="1"/>
        <end position="12"/>
    </location>
</feature>
<reference evidence="5" key="1">
    <citation type="submission" date="2017-02" db="UniProtKB">
        <authorList>
            <consortium name="WormBaseParasite"/>
        </authorList>
    </citation>
    <scope>IDENTIFICATION</scope>
</reference>
<feature type="compositionally biased region" description="Polar residues" evidence="1">
    <location>
        <begin position="198"/>
        <end position="212"/>
    </location>
</feature>
<sequence length="269" mass="29677">MLGRRKRRHLHAMPRNVDTAGTSRGLDVKWKRKSFKRSNGYDAADVIDRTPSTYIEQTELQPLRHVPTSAVQAGGVTTTTTIVHESREDEEEEEIECSEGENRHSHPRDDCPPIMTHPPMVSSSTTSRDLEAGIRKSDTPIDNVDGSTESAIERKLDENGDDDDIDKVVAMVSRPRSATSSSAQGGYESGTLLRAPRTQGQEMPTGGTSSSDNELAILGFTNRNDYWEHSAFGRSRITAIVIAFIAISCLVYCFVSATWVYSGILIKFA</sequence>
<dbReference type="AlphaFoldDB" id="A0A0R3TS33"/>
<accession>A0A0R3TS33</accession>
<organism evidence="5">
    <name type="scientific">Rodentolepis nana</name>
    <name type="common">Dwarf tapeworm</name>
    <name type="synonym">Hymenolepis nana</name>
    <dbReference type="NCBI Taxonomy" id="102285"/>
    <lineage>
        <taxon>Eukaryota</taxon>
        <taxon>Metazoa</taxon>
        <taxon>Spiralia</taxon>
        <taxon>Lophotrochozoa</taxon>
        <taxon>Platyhelminthes</taxon>
        <taxon>Cestoda</taxon>
        <taxon>Eucestoda</taxon>
        <taxon>Cyclophyllidea</taxon>
        <taxon>Hymenolepididae</taxon>
        <taxon>Rodentolepis</taxon>
    </lineage>
</organism>
<proteinExistence type="predicted"/>
<feature type="region of interest" description="Disordered" evidence="1">
    <location>
        <begin position="85"/>
        <end position="114"/>
    </location>
</feature>
<feature type="compositionally biased region" description="Basic and acidic residues" evidence="1">
    <location>
        <begin position="100"/>
        <end position="111"/>
    </location>
</feature>
<dbReference type="WBParaSite" id="HNAJ_0001043601-mRNA-1">
    <property type="protein sequence ID" value="HNAJ_0001043601-mRNA-1"/>
    <property type="gene ID" value="HNAJ_0001043601"/>
</dbReference>
<gene>
    <name evidence="3" type="ORF">HNAJ_LOCUS10431</name>
</gene>
<keyword evidence="2" id="KW-0472">Membrane</keyword>
<evidence type="ECO:0000256" key="2">
    <source>
        <dbReference type="SAM" id="Phobius"/>
    </source>
</evidence>
<feature type="region of interest" description="Disordered" evidence="1">
    <location>
        <begin position="1"/>
        <end position="20"/>
    </location>
</feature>